<dbReference type="InterPro" id="IPR051556">
    <property type="entry name" value="N-term/lysine_N-AcTrnsfr"/>
</dbReference>
<proteinExistence type="predicted"/>
<keyword evidence="2" id="KW-0012">Acyltransferase</keyword>
<keyword evidence="1 4" id="KW-0808">Transferase</keyword>
<feature type="domain" description="N-acetyltransferase" evidence="3">
    <location>
        <begin position="19"/>
        <end position="172"/>
    </location>
</feature>
<evidence type="ECO:0000256" key="1">
    <source>
        <dbReference type="ARBA" id="ARBA00022679"/>
    </source>
</evidence>
<organism evidence="4 5">
    <name type="scientific">Ligilactobacillus apodemi DSM 16634 = JCM 16172</name>
    <dbReference type="NCBI Taxonomy" id="1423724"/>
    <lineage>
        <taxon>Bacteria</taxon>
        <taxon>Bacillati</taxon>
        <taxon>Bacillota</taxon>
        <taxon>Bacilli</taxon>
        <taxon>Lactobacillales</taxon>
        <taxon>Lactobacillaceae</taxon>
        <taxon>Ligilactobacillus</taxon>
    </lineage>
</organism>
<dbReference type="Pfam" id="PF00583">
    <property type="entry name" value="Acetyltransf_1"/>
    <property type="match status" value="1"/>
</dbReference>
<comment type="caution">
    <text evidence="4">The sequence shown here is derived from an EMBL/GenBank/DDBJ whole genome shotgun (WGS) entry which is preliminary data.</text>
</comment>
<dbReference type="PATRIC" id="fig|1423724.4.peg.431"/>
<dbReference type="Gene3D" id="3.40.630.30">
    <property type="match status" value="1"/>
</dbReference>
<dbReference type="RefSeq" id="WP_025087598.1">
    <property type="nucleotide sequence ID" value="NZ_AZFT01000009.1"/>
</dbReference>
<gene>
    <name evidence="4" type="ORF">FC32_GL000412</name>
</gene>
<accession>A0A0R1U132</accession>
<dbReference type="OrthoDB" id="7205533at2"/>
<keyword evidence="5" id="KW-1185">Reference proteome</keyword>
<dbReference type="InterPro" id="IPR016181">
    <property type="entry name" value="Acyl_CoA_acyltransferase"/>
</dbReference>
<dbReference type="InterPro" id="IPR000182">
    <property type="entry name" value="GNAT_dom"/>
</dbReference>
<dbReference type="PANTHER" id="PTHR42919">
    <property type="entry name" value="N-ALPHA-ACETYLTRANSFERASE"/>
    <property type="match status" value="1"/>
</dbReference>
<name>A0A0R1U132_9LACO</name>
<dbReference type="CDD" id="cd04301">
    <property type="entry name" value="NAT_SF"/>
    <property type="match status" value="1"/>
</dbReference>
<dbReference type="eggNOG" id="COG0456">
    <property type="taxonomic scope" value="Bacteria"/>
</dbReference>
<evidence type="ECO:0000259" key="3">
    <source>
        <dbReference type="PROSITE" id="PS51186"/>
    </source>
</evidence>
<evidence type="ECO:0000313" key="5">
    <source>
        <dbReference type="Proteomes" id="UP000051324"/>
    </source>
</evidence>
<dbReference type="EMBL" id="AZFT01000009">
    <property type="protein sequence ID" value="KRL87119.1"/>
    <property type="molecule type" value="Genomic_DNA"/>
</dbReference>
<evidence type="ECO:0000256" key="2">
    <source>
        <dbReference type="ARBA" id="ARBA00023315"/>
    </source>
</evidence>
<sequence length="173" mass="19917">MQKRLQKITSTDVKVLQALSIETFSETFADQNDPKALNDYLQQAYDLAKLTHELKDPNSSFYFIYAADKLAGYLKVNVKDAQTEDLGQNALEIERIYLKKEFKRQGLGKMLFEKALALAAEKSCTKIWLGVWEKNYPALAFYEKMGFKQSGAHSFFMGEEKQTDYIMVKELNN</sequence>
<dbReference type="Proteomes" id="UP000051324">
    <property type="component" value="Unassembled WGS sequence"/>
</dbReference>
<dbReference type="PROSITE" id="PS51186">
    <property type="entry name" value="GNAT"/>
    <property type="match status" value="1"/>
</dbReference>
<dbReference type="SUPFAM" id="SSF55729">
    <property type="entry name" value="Acyl-CoA N-acyltransferases (Nat)"/>
    <property type="match status" value="1"/>
</dbReference>
<reference evidence="4 5" key="1">
    <citation type="journal article" date="2015" name="Genome Announc.">
        <title>Expanding the biotechnology potential of lactobacilli through comparative genomics of 213 strains and associated genera.</title>
        <authorList>
            <person name="Sun Z."/>
            <person name="Harris H.M."/>
            <person name="McCann A."/>
            <person name="Guo C."/>
            <person name="Argimon S."/>
            <person name="Zhang W."/>
            <person name="Yang X."/>
            <person name="Jeffery I.B."/>
            <person name="Cooney J.C."/>
            <person name="Kagawa T.F."/>
            <person name="Liu W."/>
            <person name="Song Y."/>
            <person name="Salvetti E."/>
            <person name="Wrobel A."/>
            <person name="Rasinkangas P."/>
            <person name="Parkhill J."/>
            <person name="Rea M.C."/>
            <person name="O'Sullivan O."/>
            <person name="Ritari J."/>
            <person name="Douillard F.P."/>
            <person name="Paul Ross R."/>
            <person name="Yang R."/>
            <person name="Briner A.E."/>
            <person name="Felis G.E."/>
            <person name="de Vos W.M."/>
            <person name="Barrangou R."/>
            <person name="Klaenhammer T.R."/>
            <person name="Caufield P.W."/>
            <person name="Cui Y."/>
            <person name="Zhang H."/>
            <person name="O'Toole P.W."/>
        </authorList>
    </citation>
    <scope>NUCLEOTIDE SEQUENCE [LARGE SCALE GENOMIC DNA]</scope>
    <source>
        <strain evidence="4 5">DSM 16634</strain>
    </source>
</reference>
<dbReference type="GO" id="GO:0016747">
    <property type="term" value="F:acyltransferase activity, transferring groups other than amino-acyl groups"/>
    <property type="evidence" value="ECO:0007669"/>
    <property type="project" value="InterPro"/>
</dbReference>
<dbReference type="STRING" id="1423724.FC32_GL000412"/>
<dbReference type="AlphaFoldDB" id="A0A0R1U132"/>
<evidence type="ECO:0000313" key="4">
    <source>
        <dbReference type="EMBL" id="KRL87119.1"/>
    </source>
</evidence>
<protein>
    <submittedName>
        <fullName evidence="4">Polyamine N-acetyltransferase</fullName>
    </submittedName>
</protein>
<dbReference type="PANTHER" id="PTHR42919:SF8">
    <property type="entry name" value="N-ALPHA-ACETYLTRANSFERASE 50"/>
    <property type="match status" value="1"/>
</dbReference>